<dbReference type="InterPro" id="IPR001509">
    <property type="entry name" value="Epimerase_deHydtase"/>
</dbReference>
<sequence>MKILITGTAGFIGSHLAIKLLERGDEVVGLDNINDYYDVNLKYARLNELGIKKEEIDYNKQIISSKYKKHKFIKLNLEDKENLFKLFETEKFDAVCNLAAQAGVRYSLTNPDAYIQSNIVGFLNILEACRTFNVKNLSYASSSSVYGLNKSQPFKTTDNVSHPISLYASTKKSNELMAHTYSHLFGISTTGLRFFTVYGPWGRPDMAPMLFTDAITKNRPIKVFNHGNMSRDFTYIDDIVEGIVKVIANPAKASEKFDANNPNTSISTAPYRIYNIGNNSPIKLMDFISTLEKEIGKDATKEFLPMQDGDVESTYADVNELIEDFNYKPNTTLDKGIKEFIKWYKEFYKKEI</sequence>
<dbReference type="Proteomes" id="UP000290092">
    <property type="component" value="Unassembled WGS sequence"/>
</dbReference>
<proteinExistence type="predicted"/>
<name>A0AAX2AFQ4_9BACT</name>
<accession>A0AAX2AFQ4</accession>
<dbReference type="Pfam" id="PF01370">
    <property type="entry name" value="Epimerase"/>
    <property type="match status" value="1"/>
</dbReference>
<dbReference type="KEGG" id="amyt:AMYT_0865"/>
<evidence type="ECO:0000256" key="1">
    <source>
        <dbReference type="ARBA" id="ARBA00023027"/>
    </source>
</evidence>
<reference evidence="3 4" key="1">
    <citation type="submission" date="2017-09" db="EMBL/GenBank/DDBJ databases">
        <title>Genomics of the genus Arcobacter.</title>
        <authorList>
            <person name="Perez-Cataluna A."/>
            <person name="Figueras M.J."/>
            <person name="Salas-Masso N."/>
        </authorList>
    </citation>
    <scope>NUCLEOTIDE SEQUENCE [LARGE SCALE GENOMIC DNA]</scope>
    <source>
        <strain evidence="3 4">CECT 7386</strain>
    </source>
</reference>
<dbReference type="AlphaFoldDB" id="A0AAX2AFQ4"/>
<evidence type="ECO:0000313" key="4">
    <source>
        <dbReference type="Proteomes" id="UP000290092"/>
    </source>
</evidence>
<keyword evidence="4" id="KW-1185">Reference proteome</keyword>
<dbReference type="RefSeq" id="WP_114841328.1">
    <property type="nucleotide sequence ID" value="NZ_CP031219.1"/>
</dbReference>
<organism evidence="3 4">
    <name type="scientific">Malaciobacter mytili LMG 24559</name>
    <dbReference type="NCBI Taxonomy" id="1032238"/>
    <lineage>
        <taxon>Bacteria</taxon>
        <taxon>Pseudomonadati</taxon>
        <taxon>Campylobacterota</taxon>
        <taxon>Epsilonproteobacteria</taxon>
        <taxon>Campylobacterales</taxon>
        <taxon>Arcobacteraceae</taxon>
        <taxon>Malaciobacter</taxon>
    </lineage>
</organism>
<feature type="domain" description="NAD-dependent epimerase/dehydratase" evidence="2">
    <location>
        <begin position="3"/>
        <end position="255"/>
    </location>
</feature>
<dbReference type="PRINTS" id="PR01713">
    <property type="entry name" value="NUCEPIMERASE"/>
</dbReference>
<evidence type="ECO:0000259" key="2">
    <source>
        <dbReference type="Pfam" id="PF01370"/>
    </source>
</evidence>
<dbReference type="EMBL" id="NXID01000047">
    <property type="protein sequence ID" value="RXK14959.1"/>
    <property type="molecule type" value="Genomic_DNA"/>
</dbReference>
<evidence type="ECO:0000313" key="3">
    <source>
        <dbReference type="EMBL" id="RXK14959.1"/>
    </source>
</evidence>
<keyword evidence="1" id="KW-0520">NAD</keyword>
<comment type="caution">
    <text evidence="3">The sequence shown here is derived from an EMBL/GenBank/DDBJ whole genome shotgun (WGS) entry which is preliminary data.</text>
</comment>
<dbReference type="PANTHER" id="PTHR43574">
    <property type="entry name" value="EPIMERASE-RELATED"/>
    <property type="match status" value="1"/>
</dbReference>
<protein>
    <submittedName>
        <fullName evidence="3">NAD-dependent epimerase</fullName>
    </submittedName>
</protein>
<gene>
    <name evidence="3" type="ORF">CP985_11015</name>
</gene>
<dbReference type="InterPro" id="IPR036291">
    <property type="entry name" value="NAD(P)-bd_dom_sf"/>
</dbReference>
<dbReference type="SUPFAM" id="SSF51735">
    <property type="entry name" value="NAD(P)-binding Rossmann-fold domains"/>
    <property type="match status" value="1"/>
</dbReference>
<dbReference type="CDD" id="cd05253">
    <property type="entry name" value="UDP_GE_SDE_e"/>
    <property type="match status" value="1"/>
</dbReference>
<dbReference type="Gene3D" id="3.40.50.720">
    <property type="entry name" value="NAD(P)-binding Rossmann-like Domain"/>
    <property type="match status" value="1"/>
</dbReference>